<protein>
    <recommendedName>
        <fullName evidence="1">Radical SAM core domain-containing protein</fullName>
    </recommendedName>
</protein>
<dbReference type="GO" id="GO:0006779">
    <property type="term" value="P:porphyrin-containing compound biosynthetic process"/>
    <property type="evidence" value="ECO:0007669"/>
    <property type="project" value="TreeGrafter"/>
</dbReference>
<dbReference type="GeneID" id="20525341"/>
<sequence>MLAAVATRSQRPARAIRRALATLPSRRRLSTGACTAPPDWGPSPGTLLPLAIYVHWPFCAHLCPCCNFNKYKPPAADLAPGPTGQSFTDSLGAAVLAELRRGIQRVTPVPGQSAARPTHLPTSLYFGGGTPSLMPMDAVREIIDYVRSLRGVILSGVSPLLSEVPNDLEITLEANPTDHHLFAGFHHAGVNRLSLGIQSLDAGHLAAIGRSHTTSDAMEAIAEAKKIAFSRGVTYDLMFGLPGQGVDQWHEELSVRIRSTTYHLSLYQLTVEPHTPLQKVLTSPDRLSGLASAWALPLRRLPPMPTEEAIEKMHELTDGLCEAHGLHRYQVSNWARALSPDQLATGFESQHNSAYWNGTDYVGVGPGAHGRFTRLTDGMRVRTRSIPEPKRWLSAVQSGASPEVCTVLSAQEARDELVCLGSQQRQGLVRERIGRALSAPAAPAWKDVIDMTAVPDLVAGGFVEFTKPVRQSSRPTGEIVVEDPDMAAAMRVTRRGLLVADTLMGKLVKID</sequence>
<gene>
    <name evidence="2" type="ORF">H696_00616</name>
</gene>
<dbReference type="SFLD" id="SFLDS00029">
    <property type="entry name" value="Radical_SAM"/>
    <property type="match status" value="1"/>
</dbReference>
<dbReference type="GO" id="GO:0005739">
    <property type="term" value="C:mitochondrion"/>
    <property type="evidence" value="ECO:0007669"/>
    <property type="project" value="TreeGrafter"/>
</dbReference>
<dbReference type="Proteomes" id="UP000030693">
    <property type="component" value="Unassembled WGS sequence"/>
</dbReference>
<dbReference type="AlphaFoldDB" id="A0A058ZFA9"/>
<organism evidence="2">
    <name type="scientific">Fonticula alba</name>
    <name type="common">Slime mold</name>
    <dbReference type="NCBI Taxonomy" id="691883"/>
    <lineage>
        <taxon>Eukaryota</taxon>
        <taxon>Rotosphaerida</taxon>
        <taxon>Fonticulaceae</taxon>
        <taxon>Fonticula</taxon>
    </lineage>
</organism>
<reference evidence="2" key="1">
    <citation type="submission" date="2013-04" db="EMBL/GenBank/DDBJ databases">
        <title>The Genome Sequence of Fonticula alba ATCC 38817.</title>
        <authorList>
            <consortium name="The Broad Institute Genomics Platform"/>
            <person name="Russ C."/>
            <person name="Cuomo C."/>
            <person name="Burger G."/>
            <person name="Gray M.W."/>
            <person name="Holland P.W.H."/>
            <person name="King N."/>
            <person name="Lang F.B.F."/>
            <person name="Roger A.J."/>
            <person name="Ruiz-Trillo I."/>
            <person name="Brown M."/>
            <person name="Walker B."/>
            <person name="Young S."/>
            <person name="Zeng Q."/>
            <person name="Gargeya S."/>
            <person name="Fitzgerald M."/>
            <person name="Haas B."/>
            <person name="Abouelleil A."/>
            <person name="Allen A.W."/>
            <person name="Alvarado L."/>
            <person name="Arachchi H.M."/>
            <person name="Berlin A.M."/>
            <person name="Chapman S.B."/>
            <person name="Gainer-Dewar J."/>
            <person name="Goldberg J."/>
            <person name="Griggs A."/>
            <person name="Gujja S."/>
            <person name="Hansen M."/>
            <person name="Howarth C."/>
            <person name="Imamovic A."/>
            <person name="Ireland A."/>
            <person name="Larimer J."/>
            <person name="McCowan C."/>
            <person name="Murphy C."/>
            <person name="Pearson M."/>
            <person name="Poon T.W."/>
            <person name="Priest M."/>
            <person name="Roberts A."/>
            <person name="Saif S."/>
            <person name="Shea T."/>
            <person name="Sisk P."/>
            <person name="Sykes S."/>
            <person name="Wortman J."/>
            <person name="Nusbaum C."/>
            <person name="Birren B."/>
        </authorList>
    </citation>
    <scope>NUCLEOTIDE SEQUENCE [LARGE SCALE GENOMIC DNA]</scope>
    <source>
        <strain evidence="2">ATCC 38817</strain>
    </source>
</reference>
<dbReference type="InterPro" id="IPR058240">
    <property type="entry name" value="rSAM_sf"/>
</dbReference>
<proteinExistence type="predicted"/>
<dbReference type="PROSITE" id="PS51918">
    <property type="entry name" value="RADICAL_SAM"/>
    <property type="match status" value="1"/>
</dbReference>
<dbReference type="SFLD" id="SFLDG01065">
    <property type="entry name" value="anaerobic_coproporphyrinogen-I"/>
    <property type="match status" value="1"/>
</dbReference>
<dbReference type="InterPro" id="IPR007197">
    <property type="entry name" value="rSAM"/>
</dbReference>
<dbReference type="Gene3D" id="3.30.750.200">
    <property type="match status" value="1"/>
</dbReference>
<dbReference type="STRING" id="691883.A0A058ZFA9"/>
<keyword evidence="3" id="KW-1185">Reference proteome</keyword>
<dbReference type="Pfam" id="PF04055">
    <property type="entry name" value="Radical_SAM"/>
    <property type="match status" value="1"/>
</dbReference>
<dbReference type="GO" id="GO:0003824">
    <property type="term" value="F:catalytic activity"/>
    <property type="evidence" value="ECO:0007669"/>
    <property type="project" value="InterPro"/>
</dbReference>
<dbReference type="EMBL" id="KB932201">
    <property type="protein sequence ID" value="KCV73070.1"/>
    <property type="molecule type" value="Genomic_DNA"/>
</dbReference>
<dbReference type="OrthoDB" id="431409at2759"/>
<dbReference type="SMART" id="SM00729">
    <property type="entry name" value="Elp3"/>
    <property type="match status" value="1"/>
</dbReference>
<dbReference type="PANTHER" id="PTHR13932">
    <property type="entry name" value="COPROPORPHYRINIGEN III OXIDASE"/>
    <property type="match status" value="1"/>
</dbReference>
<evidence type="ECO:0000259" key="1">
    <source>
        <dbReference type="PROSITE" id="PS51918"/>
    </source>
</evidence>
<dbReference type="InterPro" id="IPR034505">
    <property type="entry name" value="Coproporphyrinogen-III_oxidase"/>
</dbReference>
<accession>A0A058ZFA9</accession>
<dbReference type="GO" id="GO:0051539">
    <property type="term" value="F:4 iron, 4 sulfur cluster binding"/>
    <property type="evidence" value="ECO:0007669"/>
    <property type="project" value="TreeGrafter"/>
</dbReference>
<evidence type="ECO:0000313" key="2">
    <source>
        <dbReference type="EMBL" id="KCV73070.1"/>
    </source>
</evidence>
<dbReference type="SUPFAM" id="SSF102114">
    <property type="entry name" value="Radical SAM enzymes"/>
    <property type="match status" value="1"/>
</dbReference>
<name>A0A058ZFA9_FONAL</name>
<dbReference type="eggNOG" id="ENOG502QRH0">
    <property type="taxonomic scope" value="Eukaryota"/>
</dbReference>
<feature type="domain" description="Radical SAM core" evidence="1">
    <location>
        <begin position="40"/>
        <end position="307"/>
    </location>
</feature>
<dbReference type="InterPro" id="IPR006638">
    <property type="entry name" value="Elp3/MiaA/NifB-like_rSAM"/>
</dbReference>
<dbReference type="PANTHER" id="PTHR13932:SF5">
    <property type="entry name" value="RADICAL S-ADENOSYL METHIONINE DOMAIN-CONTAINING PROTEIN 1, MITOCHONDRIAL"/>
    <property type="match status" value="1"/>
</dbReference>
<evidence type="ECO:0000313" key="3">
    <source>
        <dbReference type="Proteomes" id="UP000030693"/>
    </source>
</evidence>
<dbReference type="RefSeq" id="XP_009492771.1">
    <property type="nucleotide sequence ID" value="XM_009494496.1"/>
</dbReference>